<sequence>MFKKLREKITEEVQHTSLRLPASVQQSVQQLTQLSPFSGAAASPGEHKRELAAPAPLQDELLVDISDIRPAGHNKDLFSIDEDSHEGSPSKSGFQLVDLSDAEAITSSEGDGGSGNNQGVAGVTFDPSMSVTTSPTLRTRRDSASSSVSDVSGLFPIYEVPGVSFNMPQSDLESSSEWEEGGSAAVVERLSKDTVYQAYLKMRQRYHKYKGRYADLARAYKDKEKESDKLRDVLAKTQDKALRKVSELKEQCSLEQQAKAHLEQELRSDLEEKDHKIAALLTKVTILQESVSGDLANPAVSHNNNNNNNNNNQQQVASGGLTLQDEGDTASACDNSSSTDNTSTAESVSTTDNISMADNVSVASHGSASTTVTASHEAEELIEKLKASVEVEENGDSPDVSKHKSLLARCMDNIRTNKERIGVLMQERDIATSQLQEKIKQIDILKEDHLKELDSLRASMESSALSMAETKKQLFEELQVKEAEAERCKKAAAALETQLEEERSQWQEQLQNKQQELEEKEAMIQELGTNNTTQEDQEQDTEASMAAIKKEVEAKINELEARTQELKESRTDLESQLLQISDVKAQLEDKVLSLNKDKEEMSRNIEAMVNEKGELEEKLRTAERVREELESKVLDVENVHACLKEEMEKLSKCNVQLEKKIKTSAESQQEFEKEVEDLRKENSEMCEPDFSIFRRLAALEKENEELKSEKDRLNLELTQSKSSISKLQEKEEKIQEFTSQIGVLDEENKRLKELLEKDRNELQMRGMELESECSNLRKEKSELSAHMEELEAIVDSHEVELTAVGEEKRKYAAQLETITGEKKGLQDELQMLKNEIVQLKRRN</sequence>
<feature type="region of interest" description="Disordered" evidence="2">
    <location>
        <begin position="35"/>
        <end position="55"/>
    </location>
</feature>
<dbReference type="GO" id="GO:0031267">
    <property type="term" value="F:small GTPase binding"/>
    <property type="evidence" value="ECO:0007669"/>
    <property type="project" value="TreeGrafter"/>
</dbReference>
<evidence type="ECO:0000256" key="2">
    <source>
        <dbReference type="SAM" id="MobiDB-lite"/>
    </source>
</evidence>
<feature type="region of interest" description="Disordered" evidence="2">
    <location>
        <begin position="74"/>
        <end position="93"/>
    </location>
</feature>
<feature type="coiled-coil region" evidence="1">
    <location>
        <begin position="428"/>
        <end position="842"/>
    </location>
</feature>
<evidence type="ECO:0008006" key="5">
    <source>
        <dbReference type="Google" id="ProtNLM"/>
    </source>
</evidence>
<dbReference type="GO" id="GO:0048193">
    <property type="term" value="P:Golgi vesicle transport"/>
    <property type="evidence" value="ECO:0007669"/>
    <property type="project" value="TreeGrafter"/>
</dbReference>
<feature type="compositionally biased region" description="Polar residues" evidence="2">
    <location>
        <begin position="127"/>
        <end position="137"/>
    </location>
</feature>
<feature type="compositionally biased region" description="Low complexity" evidence="2">
    <location>
        <begin position="329"/>
        <end position="345"/>
    </location>
</feature>
<dbReference type="EMBL" id="JARAKH010000024">
    <property type="protein sequence ID" value="KAK8391146.1"/>
    <property type="molecule type" value="Genomic_DNA"/>
</dbReference>
<feature type="region of interest" description="Disordered" evidence="2">
    <location>
        <begin position="296"/>
        <end position="315"/>
    </location>
</feature>
<keyword evidence="4" id="KW-1185">Reference proteome</keyword>
<dbReference type="GO" id="GO:0005794">
    <property type="term" value="C:Golgi apparatus"/>
    <property type="evidence" value="ECO:0007669"/>
    <property type="project" value="TreeGrafter"/>
</dbReference>
<reference evidence="3 4" key="1">
    <citation type="submission" date="2023-03" db="EMBL/GenBank/DDBJ databases">
        <title>High-quality genome of Scylla paramamosain provides insights in environmental adaptation.</title>
        <authorList>
            <person name="Zhang L."/>
        </authorList>
    </citation>
    <scope>NUCLEOTIDE SEQUENCE [LARGE SCALE GENOMIC DNA]</scope>
    <source>
        <strain evidence="3">LZ_2023a</strain>
        <tissue evidence="3">Muscle</tissue>
    </source>
</reference>
<protein>
    <recommendedName>
        <fullName evidence="5">Golgin subfamily A member 4</fullName>
    </recommendedName>
</protein>
<dbReference type="PANTHER" id="PTHR19327">
    <property type="entry name" value="GOLGIN"/>
    <property type="match status" value="1"/>
</dbReference>
<feature type="region of interest" description="Disordered" evidence="2">
    <location>
        <begin position="323"/>
        <end position="352"/>
    </location>
</feature>
<keyword evidence="1" id="KW-0175">Coiled coil</keyword>
<organism evidence="3 4">
    <name type="scientific">Scylla paramamosain</name>
    <name type="common">Mud crab</name>
    <dbReference type="NCBI Taxonomy" id="85552"/>
    <lineage>
        <taxon>Eukaryota</taxon>
        <taxon>Metazoa</taxon>
        <taxon>Ecdysozoa</taxon>
        <taxon>Arthropoda</taxon>
        <taxon>Crustacea</taxon>
        <taxon>Multicrustacea</taxon>
        <taxon>Malacostraca</taxon>
        <taxon>Eumalacostraca</taxon>
        <taxon>Eucarida</taxon>
        <taxon>Decapoda</taxon>
        <taxon>Pleocyemata</taxon>
        <taxon>Brachyura</taxon>
        <taxon>Eubrachyura</taxon>
        <taxon>Portunoidea</taxon>
        <taxon>Portunidae</taxon>
        <taxon>Portuninae</taxon>
        <taxon>Scylla</taxon>
    </lineage>
</organism>
<feature type="coiled-coil region" evidence="1">
    <location>
        <begin position="206"/>
        <end position="265"/>
    </location>
</feature>
<gene>
    <name evidence="3" type="ORF">O3P69_017063</name>
</gene>
<feature type="compositionally biased region" description="Low complexity" evidence="2">
    <location>
        <begin position="303"/>
        <end position="315"/>
    </location>
</feature>
<dbReference type="AlphaFoldDB" id="A0AAW0TWV0"/>
<dbReference type="PANTHER" id="PTHR19327:SF0">
    <property type="entry name" value="GOLGIN SUBFAMILY A MEMBER 4"/>
    <property type="match status" value="1"/>
</dbReference>
<accession>A0AAW0TWV0</accession>
<feature type="region of interest" description="Disordered" evidence="2">
    <location>
        <begin position="105"/>
        <end position="149"/>
    </location>
</feature>
<comment type="caution">
    <text evidence="3">The sequence shown here is derived from an EMBL/GenBank/DDBJ whole genome shotgun (WGS) entry which is preliminary data.</text>
</comment>
<dbReference type="Proteomes" id="UP001487740">
    <property type="component" value="Unassembled WGS sequence"/>
</dbReference>
<evidence type="ECO:0000313" key="4">
    <source>
        <dbReference type="Proteomes" id="UP001487740"/>
    </source>
</evidence>
<proteinExistence type="predicted"/>
<evidence type="ECO:0000313" key="3">
    <source>
        <dbReference type="EMBL" id="KAK8391146.1"/>
    </source>
</evidence>
<name>A0AAW0TWV0_SCYPA</name>
<evidence type="ECO:0000256" key="1">
    <source>
        <dbReference type="SAM" id="Coils"/>
    </source>
</evidence>